<dbReference type="InterPro" id="IPR002138">
    <property type="entry name" value="Pept_C14_p10"/>
</dbReference>
<feature type="region of interest" description="Disordered" evidence="8">
    <location>
        <begin position="300"/>
        <end position="337"/>
    </location>
</feature>
<dbReference type="Ensembl" id="ENSPFOT00000024058.1">
    <property type="protein sequence ID" value="ENSPFOP00000029378.1"/>
    <property type="gene ID" value="ENSPFOG00000012707.2"/>
</dbReference>
<dbReference type="Gene3D" id="3.30.70.1470">
    <property type="entry name" value="Caspase-like"/>
    <property type="match status" value="1"/>
</dbReference>
<dbReference type="FunFam" id="1.10.533.10:FF:000024">
    <property type="entry name" value="caspase-2 isoform X1"/>
    <property type="match status" value="1"/>
</dbReference>
<evidence type="ECO:0000256" key="7">
    <source>
        <dbReference type="RuleBase" id="RU003971"/>
    </source>
</evidence>
<evidence type="ECO:0000259" key="10">
    <source>
        <dbReference type="PROSITE" id="PS50208"/>
    </source>
</evidence>
<dbReference type="PROSITE" id="PS01121">
    <property type="entry name" value="CASPASE_HIS"/>
    <property type="match status" value="1"/>
</dbReference>
<keyword evidence="13" id="KW-1185">Reference proteome</keyword>
<dbReference type="FunFam" id="3.30.70.1470:FF:000001">
    <property type="entry name" value="Putative caspase-2"/>
    <property type="match status" value="1"/>
</dbReference>
<keyword evidence="3" id="KW-0378">Hydrolase</keyword>
<dbReference type="Gene3D" id="3.40.50.1460">
    <property type="match status" value="1"/>
</dbReference>
<dbReference type="EMBL" id="AYCK01003755">
    <property type="status" value="NOT_ANNOTATED_CDS"/>
    <property type="molecule type" value="Genomic_DNA"/>
</dbReference>
<dbReference type="SMART" id="SM00114">
    <property type="entry name" value="CARD"/>
    <property type="match status" value="1"/>
</dbReference>
<evidence type="ECO:0000256" key="8">
    <source>
        <dbReference type="SAM" id="MobiDB-lite"/>
    </source>
</evidence>
<dbReference type="GeneTree" id="ENSGT00940000156657"/>
<feature type="domain" description="Caspase family p10" evidence="9">
    <location>
        <begin position="336"/>
        <end position="429"/>
    </location>
</feature>
<sequence length="435" mass="49273">MLECGMLERDKKALRRNSAVLCKQLVVDELLIQSLQADGILTENMAETIMAEQTSQKRSWRLLLLLPKRGPEAFQSFCSALKETEQQHLYDLIAQSPERNSRETHRTSLPFPTQEEYAAKRARTHTESMEFSLDADSPISTPVLPCAPDFYLSHCKQSYRMNSSPRGFALVISNVTFDSCSAPGLDPRKGGEVDDEVLRKVFTELDYHVSVHRDLTAQGMRTCIENFCRRPEHRTVDSCVVSLLSHGVEGAIYGTDGQLIQLDWVFEAFDNAHCPLLQNKPKMFFIQACRGDEMDCGVEQLDGPGRTSSPSCEQRDAGREAEGDADPRQRRDVGRPRIKLPQRSDMICGFASLKGTAAMRNTKRGSWFIQELNTALRLHARDTHLSDMLVQVNARIKEREGYAPGTAHHRCKEMSEFTSSLCKDLYLFPKYQPQY</sequence>
<evidence type="ECO:0000259" key="11">
    <source>
        <dbReference type="PROSITE" id="PS50209"/>
    </source>
</evidence>
<keyword evidence="2" id="KW-0645">Protease</keyword>
<accession>A0A096MD87</accession>
<protein>
    <submittedName>
        <fullName evidence="12">Caspase 2, apoptosis-related cysteine peptidase</fullName>
    </submittedName>
</protein>
<evidence type="ECO:0000256" key="1">
    <source>
        <dbReference type="ARBA" id="ARBA00010134"/>
    </source>
</evidence>
<comment type="similarity">
    <text evidence="1 7">Belongs to the peptidase C14A family.</text>
</comment>
<keyword evidence="5" id="KW-0865">Zymogen</keyword>
<dbReference type="Gene3D" id="1.10.533.10">
    <property type="entry name" value="Death Domain, Fas"/>
    <property type="match status" value="1"/>
</dbReference>
<keyword evidence="4" id="KW-0788">Thiol protease</keyword>
<dbReference type="PANTHER" id="PTHR47901">
    <property type="entry name" value="CASPASE RECRUITMENT DOMAIN-CONTAINING PROTEIN 18"/>
    <property type="match status" value="1"/>
</dbReference>
<feature type="domain" description="Caspase family p20" evidence="10">
    <location>
        <begin position="165"/>
        <end position="293"/>
    </location>
</feature>
<dbReference type="InterPro" id="IPR001309">
    <property type="entry name" value="Pept_C14_p20"/>
</dbReference>
<dbReference type="InterPro" id="IPR033139">
    <property type="entry name" value="Caspase_cys_AS"/>
</dbReference>
<feature type="compositionally biased region" description="Basic and acidic residues" evidence="8">
    <location>
        <begin position="313"/>
        <end position="335"/>
    </location>
</feature>
<dbReference type="GO" id="GO:0004197">
    <property type="term" value="F:cysteine-type endopeptidase activity"/>
    <property type="evidence" value="ECO:0007669"/>
    <property type="project" value="InterPro"/>
</dbReference>
<dbReference type="Proteomes" id="UP000028760">
    <property type="component" value="Unassembled WGS sequence"/>
</dbReference>
<dbReference type="SUPFAM" id="SSF52129">
    <property type="entry name" value="Caspase-like"/>
    <property type="match status" value="1"/>
</dbReference>
<dbReference type="GO" id="GO:0006508">
    <property type="term" value="P:proteolysis"/>
    <property type="evidence" value="ECO:0007669"/>
    <property type="project" value="UniProtKB-KW"/>
</dbReference>
<dbReference type="InterPro" id="IPR001315">
    <property type="entry name" value="CARD"/>
</dbReference>
<dbReference type="FunFam" id="3.40.50.1460:FF:000026">
    <property type="entry name" value="Caspase 2, apoptosis-related cysteine peptidase"/>
    <property type="match status" value="1"/>
</dbReference>
<dbReference type="SUPFAM" id="SSF47986">
    <property type="entry name" value="DEATH domain"/>
    <property type="match status" value="1"/>
</dbReference>
<evidence type="ECO:0000259" key="9">
    <source>
        <dbReference type="PROSITE" id="PS50207"/>
    </source>
</evidence>
<dbReference type="InterPro" id="IPR015917">
    <property type="entry name" value="Pept_C14A"/>
</dbReference>
<dbReference type="SMART" id="SM00115">
    <property type="entry name" value="CASc"/>
    <property type="match status" value="1"/>
</dbReference>
<reference evidence="12" key="2">
    <citation type="submission" date="2025-08" db="UniProtKB">
        <authorList>
            <consortium name="Ensembl"/>
        </authorList>
    </citation>
    <scope>IDENTIFICATION</scope>
</reference>
<dbReference type="InterPro" id="IPR011600">
    <property type="entry name" value="Pept_C14_caspase"/>
</dbReference>
<evidence type="ECO:0000256" key="3">
    <source>
        <dbReference type="ARBA" id="ARBA00022801"/>
    </source>
</evidence>
<feature type="domain" description="CARD" evidence="11">
    <location>
        <begin position="6"/>
        <end position="96"/>
    </location>
</feature>
<dbReference type="PIRSF" id="PIRSF038001">
    <property type="entry name" value="Caspase_ICE"/>
    <property type="match status" value="1"/>
</dbReference>
<reference evidence="13" key="1">
    <citation type="submission" date="2013-10" db="EMBL/GenBank/DDBJ databases">
        <authorList>
            <person name="Schartl M."/>
            <person name="Warren W."/>
        </authorList>
    </citation>
    <scope>NUCLEOTIDE SEQUENCE [LARGE SCALE GENOMIC DNA]</scope>
    <source>
        <strain evidence="13">female</strain>
    </source>
</reference>
<reference evidence="12" key="3">
    <citation type="submission" date="2025-09" db="UniProtKB">
        <authorList>
            <consortium name="Ensembl"/>
        </authorList>
    </citation>
    <scope>IDENTIFICATION</scope>
</reference>
<dbReference type="PROSITE" id="PS01122">
    <property type="entry name" value="CASPASE_CYS"/>
    <property type="match status" value="1"/>
</dbReference>
<evidence type="ECO:0000313" key="13">
    <source>
        <dbReference type="Proteomes" id="UP000028760"/>
    </source>
</evidence>
<dbReference type="PANTHER" id="PTHR47901:SF7">
    <property type="entry name" value="CASPASE 2"/>
    <property type="match status" value="1"/>
</dbReference>
<evidence type="ECO:0000313" key="12">
    <source>
        <dbReference type="Ensembl" id="ENSPFOP00000029378.1"/>
    </source>
</evidence>
<dbReference type="PROSITE" id="PS50207">
    <property type="entry name" value="CASPASE_P10"/>
    <property type="match status" value="1"/>
</dbReference>
<name>A0A096MD87_POEFO</name>
<dbReference type="InterPro" id="IPR029030">
    <property type="entry name" value="Caspase-like_dom_sf"/>
</dbReference>
<feature type="active site" evidence="6">
    <location>
        <position position="246"/>
    </location>
</feature>
<dbReference type="InterPro" id="IPR011029">
    <property type="entry name" value="DEATH-like_dom_sf"/>
</dbReference>
<dbReference type="Pfam" id="PF00619">
    <property type="entry name" value="CARD"/>
    <property type="match status" value="1"/>
</dbReference>
<dbReference type="AlphaFoldDB" id="A0A096MD87"/>
<dbReference type="GO" id="GO:0042981">
    <property type="term" value="P:regulation of apoptotic process"/>
    <property type="evidence" value="ECO:0007669"/>
    <property type="project" value="InterPro"/>
</dbReference>
<evidence type="ECO:0000256" key="4">
    <source>
        <dbReference type="ARBA" id="ARBA00022807"/>
    </source>
</evidence>
<dbReference type="Pfam" id="PF00656">
    <property type="entry name" value="Peptidase_C14"/>
    <property type="match status" value="1"/>
</dbReference>
<dbReference type="PROSITE" id="PS50209">
    <property type="entry name" value="CARD"/>
    <property type="match status" value="1"/>
</dbReference>
<dbReference type="InterPro" id="IPR016129">
    <property type="entry name" value="Caspase_his_AS"/>
</dbReference>
<organism evidence="12 13">
    <name type="scientific">Poecilia formosa</name>
    <name type="common">Amazon molly</name>
    <name type="synonym">Limia formosa</name>
    <dbReference type="NCBI Taxonomy" id="48698"/>
    <lineage>
        <taxon>Eukaryota</taxon>
        <taxon>Metazoa</taxon>
        <taxon>Chordata</taxon>
        <taxon>Craniata</taxon>
        <taxon>Vertebrata</taxon>
        <taxon>Euteleostomi</taxon>
        <taxon>Actinopterygii</taxon>
        <taxon>Neopterygii</taxon>
        <taxon>Teleostei</taxon>
        <taxon>Neoteleostei</taxon>
        <taxon>Acanthomorphata</taxon>
        <taxon>Ovalentaria</taxon>
        <taxon>Atherinomorphae</taxon>
        <taxon>Cyprinodontiformes</taxon>
        <taxon>Poeciliidae</taxon>
        <taxon>Poeciliinae</taxon>
        <taxon>Poecilia</taxon>
    </lineage>
</organism>
<evidence type="ECO:0000256" key="6">
    <source>
        <dbReference type="PIRSR" id="PIRSR038001-1"/>
    </source>
</evidence>
<proteinExistence type="inferred from homology"/>
<feature type="active site" evidence="6">
    <location>
        <position position="289"/>
    </location>
</feature>
<dbReference type="PROSITE" id="PS50208">
    <property type="entry name" value="CASPASE_P20"/>
    <property type="match status" value="1"/>
</dbReference>
<evidence type="ECO:0000256" key="2">
    <source>
        <dbReference type="ARBA" id="ARBA00022670"/>
    </source>
</evidence>
<dbReference type="InterPro" id="IPR002398">
    <property type="entry name" value="Pept_C14"/>
</dbReference>
<evidence type="ECO:0000256" key="5">
    <source>
        <dbReference type="ARBA" id="ARBA00023145"/>
    </source>
</evidence>
<dbReference type="PRINTS" id="PR00376">
    <property type="entry name" value="IL1BCENZYME"/>
</dbReference>
<dbReference type="CDD" id="cd00032">
    <property type="entry name" value="CASc"/>
    <property type="match status" value="1"/>
</dbReference>